<dbReference type="AlphaFoldDB" id="B2IYC0"/>
<organism evidence="1 2">
    <name type="scientific">Nostoc punctiforme (strain ATCC 29133 / PCC 73102)</name>
    <dbReference type="NCBI Taxonomy" id="63737"/>
    <lineage>
        <taxon>Bacteria</taxon>
        <taxon>Bacillati</taxon>
        <taxon>Cyanobacteriota</taxon>
        <taxon>Cyanophyceae</taxon>
        <taxon>Nostocales</taxon>
        <taxon>Nostocaceae</taxon>
        <taxon>Nostoc</taxon>
    </lineage>
</organism>
<dbReference type="KEGG" id="npu:Npun_F6451"/>
<evidence type="ECO:0000313" key="2">
    <source>
        <dbReference type="Proteomes" id="UP000001191"/>
    </source>
</evidence>
<name>B2IYC0_NOSP7</name>
<reference evidence="1 2" key="2">
    <citation type="journal article" date="2013" name="Plant Physiol.">
        <title>A Nostoc punctiforme Sugar Transporter Necessary to Establish a Cyanobacterium-Plant Symbiosis.</title>
        <authorList>
            <person name="Ekman M."/>
            <person name="Picossi S."/>
            <person name="Campbell E.L."/>
            <person name="Meeks J.C."/>
            <person name="Flores E."/>
        </authorList>
    </citation>
    <scope>NUCLEOTIDE SEQUENCE [LARGE SCALE GENOMIC DNA]</scope>
    <source>
        <strain evidence="2">ATCC 29133 / PCC 73102</strain>
    </source>
</reference>
<accession>B2IYC0</accession>
<dbReference type="Proteomes" id="UP000001191">
    <property type="component" value="Chromosome"/>
</dbReference>
<keyword evidence="2" id="KW-1185">Reference proteome</keyword>
<gene>
    <name evidence="1" type="ordered locus">Npun_F6451</name>
</gene>
<evidence type="ECO:0000313" key="1">
    <source>
        <dbReference type="EMBL" id="ACC84719.1"/>
    </source>
</evidence>
<proteinExistence type="predicted"/>
<dbReference type="HOGENOM" id="CLU_450430_0_0_3"/>
<protein>
    <submittedName>
        <fullName evidence="1">Uncharacterized protein</fullName>
    </submittedName>
</protein>
<reference evidence="2" key="1">
    <citation type="submission" date="2008-04" db="EMBL/GenBank/DDBJ databases">
        <title>Complete sequence of chromosome of Nostoc punctiforme ATCC 29133.</title>
        <authorList>
            <consortium name="US DOE Joint Genome Institute"/>
            <person name="Copeland A."/>
            <person name="Lucas S."/>
            <person name="Lapidus A."/>
            <person name="Glavina del Rio T."/>
            <person name="Dalin E."/>
            <person name="Tice H."/>
            <person name="Pitluck S."/>
            <person name="Chain P."/>
            <person name="Malfatti S."/>
            <person name="Shin M."/>
            <person name="Vergez L."/>
            <person name="Schmutz J."/>
            <person name="Larimer F."/>
            <person name="Land M."/>
            <person name="Hauser L."/>
            <person name="Kyrpides N."/>
            <person name="Kim E."/>
            <person name="Meeks J.C."/>
            <person name="Elhai J."/>
            <person name="Campbell E.L."/>
            <person name="Thiel T."/>
            <person name="Longmire J."/>
            <person name="Potts M."/>
            <person name="Atlas R."/>
        </authorList>
    </citation>
    <scope>NUCLEOTIDE SEQUENCE [LARGE SCALE GENOMIC DNA]</scope>
    <source>
        <strain evidence="2">ATCC 29133 / PCC 73102</strain>
    </source>
</reference>
<dbReference type="RefSeq" id="WP_012412655.1">
    <property type="nucleotide sequence ID" value="NC_010628.1"/>
</dbReference>
<dbReference type="EnsemblBacteria" id="ACC84719">
    <property type="protein sequence ID" value="ACC84719"/>
    <property type="gene ID" value="Npun_F6451"/>
</dbReference>
<dbReference type="EMBL" id="CP001037">
    <property type="protein sequence ID" value="ACC84719.1"/>
    <property type="molecule type" value="Genomic_DNA"/>
</dbReference>
<sequence>MADNRIQVTLTARDLLSPQLGQIRSNIEALGASANIRVGLSDIRNLGQADLTRLRTQMDSLKPPDSSQGFMGAALFGNLGASAITQGIQMVTQGIQASIGAIQSAARTQINDLALAGNLATQLGVNFGKAKGLVADTSIEISKMAEALPGENADYNAIFSQISATVAGNAKGDVGKFKEESMELTKRFGVLSSIRGLDANQSGSAINRALAGTMGLSEVFQIDIFQKYPMLQSSVRDQLKAIGKSTEDWKSLSNDMRSKILLTGAKGAVSDDTVASFSGTVDSMIAEAKSSLFDERRGIFGFLRTLGSMGGRSTLDSVQGAMQSFKALLESLGSIKGFSVDPMEGVISVMDWFSDLAGSVNGVLNGENSSTITSFLTNTTTGFFEGFNNLVNLGLKGISNTNWGNLGKQVGVYIGDGFTKIFTRTDWGAISQILVKSLQGLGDFTLNFIMGAVEGNFKELGNAFNRVKDAVMTWANDTLKVFNKPGELLENLKTRPLAAIGDTLKSVGGRLNPLGDNGVVGALKNGGGFIGGMLNSNPITPLNPNSSNSPIIPLEIPKPPDNNKQAFVAPHVIINGTHMQNPQEIANAVMGAINEAYGKFKEGSLA</sequence>